<dbReference type="PANTHER" id="PTHR11092:SF0">
    <property type="entry name" value="EPIMERASE FAMILY PROTEIN SDR39U1"/>
    <property type="match status" value="1"/>
</dbReference>
<dbReference type="Gene3D" id="3.40.50.720">
    <property type="entry name" value="NAD(P)-binding Rossmann-like Domain"/>
    <property type="match status" value="1"/>
</dbReference>
<feature type="domain" description="NAD-dependent epimerase/dehydratase" evidence="2">
    <location>
        <begin position="7"/>
        <end position="214"/>
    </location>
</feature>
<comment type="similarity">
    <text evidence="1">Belongs to the NAD(P)-dependent epimerase/dehydratase family. SDR39U1 subfamily.</text>
</comment>
<evidence type="ECO:0000313" key="5">
    <source>
        <dbReference type="Proteomes" id="UP000676169"/>
    </source>
</evidence>
<feature type="domain" description="DUF1731" evidence="3">
    <location>
        <begin position="249"/>
        <end position="295"/>
    </location>
</feature>
<name>A0A975G877_9BACT</name>
<gene>
    <name evidence="4" type="ORF">KBB96_18110</name>
</gene>
<protein>
    <submittedName>
        <fullName evidence="4">TIGR01777 family oxidoreductase</fullName>
    </submittedName>
</protein>
<dbReference type="InterPro" id="IPR036291">
    <property type="entry name" value="NAD(P)-bd_dom_sf"/>
</dbReference>
<dbReference type="KEGG" id="lamb:KBB96_18110"/>
<dbReference type="InterPro" id="IPR010099">
    <property type="entry name" value="SDR39U1"/>
</dbReference>
<proteinExistence type="inferred from homology"/>
<evidence type="ECO:0000259" key="2">
    <source>
        <dbReference type="Pfam" id="PF01370"/>
    </source>
</evidence>
<dbReference type="SUPFAM" id="SSF51735">
    <property type="entry name" value="NAD(P)-binding Rossmann-fold domains"/>
    <property type="match status" value="1"/>
</dbReference>
<dbReference type="AlphaFoldDB" id="A0A975G877"/>
<accession>A0A975G877</accession>
<dbReference type="Pfam" id="PF08338">
    <property type="entry name" value="DUF1731"/>
    <property type="match status" value="1"/>
</dbReference>
<dbReference type="EMBL" id="CP073100">
    <property type="protein sequence ID" value="QUE50763.1"/>
    <property type="molecule type" value="Genomic_DNA"/>
</dbReference>
<organism evidence="4 5">
    <name type="scientific">Luteolibacter ambystomatis</name>
    <dbReference type="NCBI Taxonomy" id="2824561"/>
    <lineage>
        <taxon>Bacteria</taxon>
        <taxon>Pseudomonadati</taxon>
        <taxon>Verrucomicrobiota</taxon>
        <taxon>Verrucomicrobiia</taxon>
        <taxon>Verrucomicrobiales</taxon>
        <taxon>Verrucomicrobiaceae</taxon>
        <taxon>Luteolibacter</taxon>
    </lineage>
</organism>
<dbReference type="InterPro" id="IPR013549">
    <property type="entry name" value="DUF1731"/>
</dbReference>
<dbReference type="RefSeq" id="WP_211630902.1">
    <property type="nucleotide sequence ID" value="NZ_CP073100.1"/>
</dbReference>
<keyword evidence="5" id="KW-1185">Reference proteome</keyword>
<dbReference type="InterPro" id="IPR001509">
    <property type="entry name" value="Epimerase_deHydtase"/>
</dbReference>
<sequence length="299" mass="32183">MESAPVAIFGATGFIGRHLAARLASEGIRVTGVSRSPDSRVDGVGRWQTFGSLDLSGHRAVVNLSGHRVDCRWTEKNRRAIEDSRTGLTRRLVEHLRGLDPAVRPQVLVNGSGIGVYGDGGDTFLDETSPQGADYLARVCVDWEAAARGAETLGVRVVLLRTGVVLGAGGAAFDKLRTIFRLGLGGKLGSGRQWMPWIHLHDEVEAILHALRSPVLSGPLNLVAPHPERNAEFTRKFAAALHRPAFLPVPGFALKLALGEFAEAMLGGQRAVPAGLDHSGFRFRFPTLEEALVDLLGER</sequence>
<dbReference type="NCBIfam" id="TIGR01777">
    <property type="entry name" value="yfcH"/>
    <property type="match status" value="1"/>
</dbReference>
<evidence type="ECO:0000259" key="3">
    <source>
        <dbReference type="Pfam" id="PF08338"/>
    </source>
</evidence>
<evidence type="ECO:0000313" key="4">
    <source>
        <dbReference type="EMBL" id="QUE50763.1"/>
    </source>
</evidence>
<dbReference type="PANTHER" id="PTHR11092">
    <property type="entry name" value="SUGAR NUCLEOTIDE EPIMERASE RELATED"/>
    <property type="match status" value="1"/>
</dbReference>
<evidence type="ECO:0000256" key="1">
    <source>
        <dbReference type="ARBA" id="ARBA00009353"/>
    </source>
</evidence>
<dbReference type="Pfam" id="PF01370">
    <property type="entry name" value="Epimerase"/>
    <property type="match status" value="1"/>
</dbReference>
<reference evidence="4" key="1">
    <citation type="submission" date="2021-04" db="EMBL/GenBank/DDBJ databases">
        <title>Luteolibacter sp. 32A isolated from the skin of an Anderson's salamander (Ambystoma andersonii).</title>
        <authorList>
            <person name="Spergser J."/>
            <person name="Busse H.-J."/>
        </authorList>
    </citation>
    <scope>NUCLEOTIDE SEQUENCE</scope>
    <source>
        <strain evidence="4">32A</strain>
    </source>
</reference>
<dbReference type="Proteomes" id="UP000676169">
    <property type="component" value="Chromosome"/>
</dbReference>